<keyword evidence="2" id="KW-1185">Reference proteome</keyword>
<dbReference type="EMBL" id="CP081303">
    <property type="protein sequence ID" value="QZE13564.1"/>
    <property type="molecule type" value="Genomic_DNA"/>
</dbReference>
<organism evidence="1 2">
    <name type="scientific">Halosquirtibacter laminarini</name>
    <dbReference type="NCBI Taxonomy" id="3374600"/>
    <lineage>
        <taxon>Bacteria</taxon>
        <taxon>Pseudomonadati</taxon>
        <taxon>Bacteroidota</taxon>
        <taxon>Bacteroidia</taxon>
        <taxon>Marinilabiliales</taxon>
        <taxon>Prolixibacteraceae</taxon>
        <taxon>Halosquirtibacter</taxon>
    </lineage>
</organism>
<protein>
    <submittedName>
        <fullName evidence="1">Uncharacterized protein</fullName>
    </submittedName>
</protein>
<sequence length="247" mass="27578">MKLLNHLSVICLALFVTSCISDDFKPKSIAETSMTMSLQCDMEKNNSLVQIQFFNDNNYTTELVGGNKITFENEVLPYDAYGSRYALYKQDKTIFQGVFSIEGDNGQTYKNIASINMCDVWMSVMEISAGDPLTITWDVELVADESMSVYIYKDDLTDDGNTSGQSNINNQELVKSYTVDDDGATSLTIKGGDTQIFDEGSRYKVVCVRTLLTNKIDQAPPLGGQMLTKLFLPHMNLLVKKAENNEN</sequence>
<accession>A0AC61NN66</accession>
<proteinExistence type="predicted"/>
<evidence type="ECO:0000313" key="2">
    <source>
        <dbReference type="Proteomes" id="UP000826212"/>
    </source>
</evidence>
<reference evidence="1" key="1">
    <citation type="submission" date="2021-08" db="EMBL/GenBank/DDBJ databases">
        <title>Novel anaerobic bacterium isolated from sea squirt in East Sea, Republic of Korea.</title>
        <authorList>
            <person name="Nguyen T.H."/>
            <person name="Li Z."/>
            <person name="Lee Y.-J."/>
            <person name="Ko J."/>
            <person name="Kim S.-G."/>
        </authorList>
    </citation>
    <scope>NUCLEOTIDE SEQUENCE</scope>
    <source>
        <strain evidence="1">KCTC 25031</strain>
    </source>
</reference>
<dbReference type="Proteomes" id="UP000826212">
    <property type="component" value="Chromosome"/>
</dbReference>
<gene>
    <name evidence="1" type="ORF">K4L44_13405</name>
</gene>
<evidence type="ECO:0000313" key="1">
    <source>
        <dbReference type="EMBL" id="QZE13564.1"/>
    </source>
</evidence>
<name>A0AC61NN66_9BACT</name>